<comment type="catalytic activity">
    <reaction evidence="1">
        <text>ATP + protein L-histidine = ADP + protein N-phospho-L-histidine.</text>
        <dbReference type="EC" id="2.7.13.3"/>
    </reaction>
</comment>
<feature type="domain" description="Signal transduction histidine kinase subgroup 3 dimerisation and phosphoacceptor" evidence="8">
    <location>
        <begin position="178"/>
        <end position="242"/>
    </location>
</feature>
<dbReference type="STRING" id="118060.ATZ35_06065"/>
<evidence type="ECO:0000256" key="3">
    <source>
        <dbReference type="ARBA" id="ARBA00022679"/>
    </source>
</evidence>
<name>A0A0U2IU40_9ENTE</name>
<dbReference type="InterPro" id="IPR056374">
    <property type="entry name" value="DesK/YvfT_N"/>
</dbReference>
<dbReference type="PANTHER" id="PTHR24421:SF63">
    <property type="entry name" value="SENSOR HISTIDINE KINASE DESK"/>
    <property type="match status" value="1"/>
</dbReference>
<reference evidence="11" key="1">
    <citation type="submission" date="2015-12" db="EMBL/GenBank/DDBJ databases">
        <authorList>
            <person name="Lauer A."/>
            <person name="Humrighouse B."/>
            <person name="Loparev V."/>
            <person name="Shewmaker P.L."/>
            <person name="Whitney A.M."/>
            <person name="McLaughlin R.W."/>
        </authorList>
    </citation>
    <scope>NUCLEOTIDE SEQUENCE [LARGE SCALE GENOMIC DNA]</scope>
    <source>
        <strain evidence="11">LMG 26678</strain>
    </source>
</reference>
<keyword evidence="6" id="KW-1133">Transmembrane helix</keyword>
<keyword evidence="6" id="KW-0812">Transmembrane</keyword>
<keyword evidence="4" id="KW-0418">Kinase</keyword>
<keyword evidence="6" id="KW-0472">Membrane</keyword>
<organism evidence="10 11">
    <name type="scientific">Enterococcus rotai</name>
    <dbReference type="NCBI Taxonomy" id="118060"/>
    <lineage>
        <taxon>Bacteria</taxon>
        <taxon>Bacillati</taxon>
        <taxon>Bacillota</taxon>
        <taxon>Bacilli</taxon>
        <taxon>Lactobacillales</taxon>
        <taxon>Enterococcaceae</taxon>
        <taxon>Enterococcus</taxon>
    </lineage>
</organism>
<feature type="transmembrane region" description="Helical" evidence="6">
    <location>
        <begin position="103"/>
        <end position="122"/>
    </location>
</feature>
<evidence type="ECO:0000259" key="8">
    <source>
        <dbReference type="Pfam" id="PF07730"/>
    </source>
</evidence>
<dbReference type="SUPFAM" id="SSF55874">
    <property type="entry name" value="ATPase domain of HSP90 chaperone/DNA topoisomerase II/histidine kinase"/>
    <property type="match status" value="1"/>
</dbReference>
<evidence type="ECO:0000256" key="2">
    <source>
        <dbReference type="ARBA" id="ARBA00012438"/>
    </source>
</evidence>
<feature type="transmembrane region" description="Helical" evidence="6">
    <location>
        <begin position="134"/>
        <end position="153"/>
    </location>
</feature>
<gene>
    <name evidence="10" type="ORF">ATZ35_06065</name>
</gene>
<accession>A0A0U2IU40</accession>
<evidence type="ECO:0000313" key="10">
    <source>
        <dbReference type="EMBL" id="ALS36734.1"/>
    </source>
</evidence>
<dbReference type="RefSeq" id="WP_208929953.1">
    <property type="nucleotide sequence ID" value="NZ_CP013655.1"/>
</dbReference>
<sequence length="372" mass="42984">MIGKFRLYPKEDGFVSFIWLIFILIPIIAMFPYDNIDKKLALATLGIFVVTYRNCLFNGKWFPFWMALMYGISLFYTMYFGYIYLFIYPAWMIGFIPMKKHVFKYYYIALLCTLTPVPFSLSQLPEYVTQDLKITIFVYGFFICAAPFAGRSIRKQAELRKQMYQSTQRMEYVIKQEERYRIARDLHDTLGQSLSIMTIKTELAGKLLDKDSERAKKEIAEVAETSRGTLQTVREIVSSMRHVLIAEEMITIEKSLRAAKIILSTEGEELTSELATDLQNTVSYCLRECVTNVIRHSRASHCRIIIEKSDVDYIFTVADDGKGMKDSIQGNGLTGLKERIESICGKLEFTQKNGMKVIFTVPVDKKEEPIHD</sequence>
<evidence type="ECO:0000259" key="9">
    <source>
        <dbReference type="Pfam" id="PF23540"/>
    </source>
</evidence>
<dbReference type="KEGG" id="erx:ATZ35_06065"/>
<dbReference type="InterPro" id="IPR050482">
    <property type="entry name" value="Sensor_HK_TwoCompSys"/>
</dbReference>
<dbReference type="Gene3D" id="1.20.5.1930">
    <property type="match status" value="1"/>
</dbReference>
<feature type="domain" description="DesK/YvfT N-terminal" evidence="9">
    <location>
        <begin position="5"/>
        <end position="136"/>
    </location>
</feature>
<dbReference type="GO" id="GO:0046983">
    <property type="term" value="F:protein dimerization activity"/>
    <property type="evidence" value="ECO:0007669"/>
    <property type="project" value="InterPro"/>
</dbReference>
<evidence type="ECO:0000259" key="7">
    <source>
        <dbReference type="Pfam" id="PF02518"/>
    </source>
</evidence>
<dbReference type="Pfam" id="PF23540">
    <property type="entry name" value="DesK_N"/>
    <property type="match status" value="1"/>
</dbReference>
<evidence type="ECO:0000256" key="6">
    <source>
        <dbReference type="SAM" id="Phobius"/>
    </source>
</evidence>
<dbReference type="InterPro" id="IPR011712">
    <property type="entry name" value="Sig_transdc_His_kin_sub3_dim/P"/>
</dbReference>
<dbReference type="CDD" id="cd16917">
    <property type="entry name" value="HATPase_UhpB-NarQ-NarX-like"/>
    <property type="match status" value="1"/>
</dbReference>
<keyword evidence="11" id="KW-1185">Reference proteome</keyword>
<feature type="transmembrane region" description="Helical" evidence="6">
    <location>
        <begin position="14"/>
        <end position="33"/>
    </location>
</feature>
<evidence type="ECO:0000313" key="11">
    <source>
        <dbReference type="Proteomes" id="UP000067523"/>
    </source>
</evidence>
<keyword evidence="3" id="KW-0808">Transferase</keyword>
<dbReference type="InterPro" id="IPR036890">
    <property type="entry name" value="HATPase_C_sf"/>
</dbReference>
<dbReference type="Gene3D" id="3.30.565.10">
    <property type="entry name" value="Histidine kinase-like ATPase, C-terminal domain"/>
    <property type="match status" value="1"/>
</dbReference>
<dbReference type="GO" id="GO:0000155">
    <property type="term" value="F:phosphorelay sensor kinase activity"/>
    <property type="evidence" value="ECO:0007669"/>
    <property type="project" value="InterPro"/>
</dbReference>
<dbReference type="Pfam" id="PF02518">
    <property type="entry name" value="HATPase_c"/>
    <property type="match status" value="1"/>
</dbReference>
<dbReference type="Pfam" id="PF07730">
    <property type="entry name" value="HisKA_3"/>
    <property type="match status" value="1"/>
</dbReference>
<dbReference type="Proteomes" id="UP000067523">
    <property type="component" value="Chromosome"/>
</dbReference>
<feature type="transmembrane region" description="Helical" evidence="6">
    <location>
        <begin position="65"/>
        <end position="91"/>
    </location>
</feature>
<evidence type="ECO:0000256" key="5">
    <source>
        <dbReference type="ARBA" id="ARBA00023012"/>
    </source>
</evidence>
<evidence type="ECO:0000256" key="4">
    <source>
        <dbReference type="ARBA" id="ARBA00022777"/>
    </source>
</evidence>
<dbReference type="GO" id="GO:0016020">
    <property type="term" value="C:membrane"/>
    <property type="evidence" value="ECO:0007669"/>
    <property type="project" value="InterPro"/>
</dbReference>
<feature type="domain" description="Histidine kinase/HSP90-like ATPase" evidence="7">
    <location>
        <begin position="281"/>
        <end position="364"/>
    </location>
</feature>
<dbReference type="EMBL" id="CP013655">
    <property type="protein sequence ID" value="ALS36734.1"/>
    <property type="molecule type" value="Genomic_DNA"/>
</dbReference>
<keyword evidence="5" id="KW-0902">Two-component regulatory system</keyword>
<dbReference type="AlphaFoldDB" id="A0A0U2IU40"/>
<protein>
    <recommendedName>
        <fullName evidence="2">histidine kinase</fullName>
        <ecNumber evidence="2">2.7.13.3</ecNumber>
    </recommendedName>
</protein>
<dbReference type="PANTHER" id="PTHR24421">
    <property type="entry name" value="NITRATE/NITRITE SENSOR PROTEIN NARX-RELATED"/>
    <property type="match status" value="1"/>
</dbReference>
<evidence type="ECO:0000256" key="1">
    <source>
        <dbReference type="ARBA" id="ARBA00000085"/>
    </source>
</evidence>
<proteinExistence type="predicted"/>
<dbReference type="InterPro" id="IPR003594">
    <property type="entry name" value="HATPase_dom"/>
</dbReference>
<dbReference type="EC" id="2.7.13.3" evidence="2"/>